<reference evidence="10" key="1">
    <citation type="submission" date="2017-04" db="EMBL/GenBank/DDBJ databases">
        <title>Finegoldia magna isolated from orthopedic joint implant-associated infections.</title>
        <authorList>
            <person name="Bjorklund S."/>
            <person name="Bruggemann H."/>
            <person name="Jensen A."/>
            <person name="Hellmark B."/>
            <person name="Soderquist B."/>
        </authorList>
    </citation>
    <scope>NUCLEOTIDE SEQUENCE [LARGE SCALE GENOMIC DNA]</scope>
    <source>
        <strain evidence="10">CCUG 54800</strain>
    </source>
</reference>
<dbReference type="Pfam" id="PF02132">
    <property type="entry name" value="RecR_ZnF"/>
    <property type="match status" value="1"/>
</dbReference>
<evidence type="ECO:0000259" key="8">
    <source>
        <dbReference type="PROSITE" id="PS50880"/>
    </source>
</evidence>
<evidence type="ECO:0000256" key="3">
    <source>
        <dbReference type="ARBA" id="ARBA00022771"/>
    </source>
</evidence>
<keyword evidence="6 7" id="KW-0234">DNA repair</keyword>
<keyword evidence="3 7" id="KW-0863">Zinc-finger</keyword>
<dbReference type="EMBL" id="NDYC01000015">
    <property type="protein sequence ID" value="OXZ28057.1"/>
    <property type="molecule type" value="Genomic_DNA"/>
</dbReference>
<evidence type="ECO:0000256" key="4">
    <source>
        <dbReference type="ARBA" id="ARBA00022833"/>
    </source>
</evidence>
<dbReference type="PROSITE" id="PS01300">
    <property type="entry name" value="RECR"/>
    <property type="match status" value="1"/>
</dbReference>
<accession>A0A233V6N6</accession>
<comment type="function">
    <text evidence="7">May play a role in DNA repair. It seems to be involved in an RecBC-independent recombinational process of DNA repair. It may act with RecF and RecO.</text>
</comment>
<dbReference type="SUPFAM" id="SSF111304">
    <property type="entry name" value="Recombination protein RecR"/>
    <property type="match status" value="1"/>
</dbReference>
<dbReference type="InterPro" id="IPR015967">
    <property type="entry name" value="Rcmb_RecR_Znf"/>
</dbReference>
<dbReference type="Pfam" id="PF21175">
    <property type="entry name" value="RecR_C"/>
    <property type="match status" value="1"/>
</dbReference>
<dbReference type="GO" id="GO:0008270">
    <property type="term" value="F:zinc ion binding"/>
    <property type="evidence" value="ECO:0007669"/>
    <property type="project" value="UniProtKB-KW"/>
</dbReference>
<keyword evidence="2 7" id="KW-0227">DNA damage</keyword>
<dbReference type="Gene3D" id="1.10.8.420">
    <property type="entry name" value="RecR Domain 1"/>
    <property type="match status" value="1"/>
</dbReference>
<dbReference type="InterPro" id="IPR034137">
    <property type="entry name" value="TOPRIM_RecR"/>
</dbReference>
<dbReference type="RefSeq" id="WP_094205457.1">
    <property type="nucleotide sequence ID" value="NZ_AP031486.1"/>
</dbReference>
<dbReference type="AlphaFoldDB" id="A0A233V6N6"/>
<gene>
    <name evidence="7" type="primary">recR</name>
    <name evidence="9" type="ORF">B9N49_02925</name>
</gene>
<evidence type="ECO:0000313" key="9">
    <source>
        <dbReference type="EMBL" id="OXZ28057.1"/>
    </source>
</evidence>
<dbReference type="HAMAP" id="MF_00017">
    <property type="entry name" value="RecR"/>
    <property type="match status" value="1"/>
</dbReference>
<evidence type="ECO:0000256" key="2">
    <source>
        <dbReference type="ARBA" id="ARBA00022763"/>
    </source>
</evidence>
<dbReference type="CDD" id="cd01025">
    <property type="entry name" value="TOPRIM_recR"/>
    <property type="match status" value="1"/>
</dbReference>
<dbReference type="NCBIfam" id="TIGR00615">
    <property type="entry name" value="recR"/>
    <property type="match status" value="1"/>
</dbReference>
<feature type="zinc finger region" description="C4-type" evidence="7">
    <location>
        <begin position="58"/>
        <end position="73"/>
    </location>
</feature>
<keyword evidence="1 7" id="KW-0479">Metal-binding</keyword>
<dbReference type="GO" id="GO:0006281">
    <property type="term" value="P:DNA repair"/>
    <property type="evidence" value="ECO:0007669"/>
    <property type="project" value="UniProtKB-UniRule"/>
</dbReference>
<dbReference type="PANTHER" id="PTHR30446:SF0">
    <property type="entry name" value="RECOMBINATION PROTEIN RECR"/>
    <property type="match status" value="1"/>
</dbReference>
<dbReference type="Pfam" id="PF13662">
    <property type="entry name" value="Toprim_4"/>
    <property type="match status" value="1"/>
</dbReference>
<keyword evidence="5 7" id="KW-0233">DNA recombination</keyword>
<dbReference type="Gene3D" id="6.10.250.240">
    <property type="match status" value="1"/>
</dbReference>
<keyword evidence="4 7" id="KW-0862">Zinc</keyword>
<evidence type="ECO:0000256" key="5">
    <source>
        <dbReference type="ARBA" id="ARBA00023172"/>
    </source>
</evidence>
<sequence>MSLYPKAMDELIKNLSNLPTIGRKSAKRLAYRIIDMDPKKVDELVESIVNVKTNIRPCANCGNLTDKKLCDICSDQKRDNSVITVVEDSMNVISIEKTGEYNGKYHVLGGLLSPRDNIAPQDLNLENLFLRCKKDYVKEVILALSPTTNGDLTTNFIIEVLKNEEYNVKVSRIAMGVPLGANLEYYDEMSLYKAILDRREIK</sequence>
<comment type="similarity">
    <text evidence="7">Belongs to the RecR family.</text>
</comment>
<dbReference type="Gene3D" id="3.30.60.80">
    <property type="match status" value="1"/>
</dbReference>
<evidence type="ECO:0000256" key="7">
    <source>
        <dbReference type="HAMAP-Rule" id="MF_00017"/>
    </source>
</evidence>
<evidence type="ECO:0000256" key="6">
    <source>
        <dbReference type="ARBA" id="ARBA00023204"/>
    </source>
</evidence>
<dbReference type="InterPro" id="IPR023627">
    <property type="entry name" value="Rcmb_RecR"/>
</dbReference>
<dbReference type="PROSITE" id="PS50880">
    <property type="entry name" value="TOPRIM"/>
    <property type="match status" value="1"/>
</dbReference>
<comment type="caution">
    <text evidence="9">The sequence shown here is derived from an EMBL/GenBank/DDBJ whole genome shotgun (WGS) entry which is preliminary data.</text>
</comment>
<proteinExistence type="inferred from homology"/>
<dbReference type="InterPro" id="IPR000093">
    <property type="entry name" value="DNA_Rcmb_RecR"/>
</dbReference>
<dbReference type="GO" id="GO:0003677">
    <property type="term" value="F:DNA binding"/>
    <property type="evidence" value="ECO:0007669"/>
    <property type="project" value="UniProtKB-UniRule"/>
</dbReference>
<evidence type="ECO:0000313" key="10">
    <source>
        <dbReference type="Proteomes" id="UP000215413"/>
    </source>
</evidence>
<name>A0A233V6N6_FINMA</name>
<dbReference type="Proteomes" id="UP000215413">
    <property type="component" value="Unassembled WGS sequence"/>
</dbReference>
<protein>
    <recommendedName>
        <fullName evidence="7">Recombination protein RecR</fullName>
    </recommendedName>
</protein>
<dbReference type="InterPro" id="IPR006171">
    <property type="entry name" value="TOPRIM_dom"/>
</dbReference>
<dbReference type="SMART" id="SM00493">
    <property type="entry name" value="TOPRIM"/>
    <property type="match status" value="1"/>
</dbReference>
<dbReference type="Gene3D" id="3.40.1360.10">
    <property type="match status" value="1"/>
</dbReference>
<feature type="domain" description="Toprim" evidence="8">
    <location>
        <begin position="81"/>
        <end position="178"/>
    </location>
</feature>
<organism evidence="9 10">
    <name type="scientific">Finegoldia magna</name>
    <name type="common">Peptostreptococcus magnus</name>
    <dbReference type="NCBI Taxonomy" id="1260"/>
    <lineage>
        <taxon>Bacteria</taxon>
        <taxon>Bacillati</taxon>
        <taxon>Bacillota</taxon>
        <taxon>Tissierellia</taxon>
        <taxon>Tissierellales</taxon>
        <taxon>Peptoniphilaceae</taxon>
        <taxon>Finegoldia</taxon>
    </lineage>
</organism>
<dbReference type="PANTHER" id="PTHR30446">
    <property type="entry name" value="RECOMBINATION PROTEIN RECR"/>
    <property type="match status" value="1"/>
</dbReference>
<evidence type="ECO:0000256" key="1">
    <source>
        <dbReference type="ARBA" id="ARBA00022723"/>
    </source>
</evidence>
<dbReference type="Pfam" id="PF21176">
    <property type="entry name" value="RecR_HhH"/>
    <property type="match status" value="1"/>
</dbReference>
<dbReference type="GO" id="GO:0006310">
    <property type="term" value="P:DNA recombination"/>
    <property type="evidence" value="ECO:0007669"/>
    <property type="project" value="UniProtKB-UniRule"/>
</dbReference>